<dbReference type="PANTHER" id="PTHR46332:SF5">
    <property type="entry name" value="ASPARTATE BETA-HYDROXYLASE DOMAIN CONTAINING 2"/>
    <property type="match status" value="1"/>
</dbReference>
<dbReference type="EMBL" id="JALLPB020000085">
    <property type="protein sequence ID" value="KAL3821772.1"/>
    <property type="molecule type" value="Genomic_DNA"/>
</dbReference>
<evidence type="ECO:0000256" key="4">
    <source>
        <dbReference type="SAM" id="MobiDB-lite"/>
    </source>
</evidence>
<dbReference type="AlphaFoldDB" id="A0ABD3SBF3"/>
<dbReference type="Pfam" id="PF05118">
    <property type="entry name" value="Asp_Arg_Hydrox"/>
    <property type="match status" value="1"/>
</dbReference>
<proteinExistence type="inferred from homology"/>
<keyword evidence="7" id="KW-1185">Reference proteome</keyword>
<keyword evidence="2" id="KW-0223">Dioxygenase</keyword>
<evidence type="ECO:0000313" key="7">
    <source>
        <dbReference type="Proteomes" id="UP001530377"/>
    </source>
</evidence>
<dbReference type="Proteomes" id="UP001530377">
    <property type="component" value="Unassembled WGS sequence"/>
</dbReference>
<evidence type="ECO:0000256" key="1">
    <source>
        <dbReference type="ARBA" id="ARBA00007730"/>
    </source>
</evidence>
<sequence>MMDLASEATMGAVALSCMVCAVATLCWRRRRCANGRRIDDDVDVGCDDPNCLRCHSSSKRHADAFRINAMLLRRLVKLEPRPFEGTRPEIFDAIDGMIERRGRVGDSTTSVDERRRWLRSRVSSPVLSLIRFIGDIIMRQLSWITSKTARNATSPSSDTTIIASGVCRDSSAIAPTTTLRLSPQPGQHPTVFFLPGLEATPLHDCIKCPSINCPCSRIWKKDEEEIRRNQPSIRSKTPDGKIKHPPPKIMTGGDVEALRNGFDVIRRELLEYLLSDDNNGHRDEPFQLFDSRVYTHASGIASLDCMAKADDNVRGRHRNQRRPEWSSIYLYNRGIIQSAHRTHFPQTLHIIETQCPHRMAGRCGFGSVYFSKLGRNTKVKEHCGPTNVRLRCHLPLIVPPPSRDKTRRSRLRVGLADVNEEVLEWVEGKPILFDDSFLHSATHHGDNGFDDDDADDDDVTGGANVVVDHTYGRSNRNMRGARIVLIVDFWHPSLSESDRTALGVLYPPGS</sequence>
<evidence type="ECO:0000313" key="6">
    <source>
        <dbReference type="EMBL" id="KAL3821772.1"/>
    </source>
</evidence>
<feature type="domain" description="Aspartyl/asparaginy/proline hydroxylase" evidence="5">
    <location>
        <begin position="315"/>
        <end position="446"/>
    </location>
</feature>
<dbReference type="GO" id="GO:0051213">
    <property type="term" value="F:dioxygenase activity"/>
    <property type="evidence" value="ECO:0007669"/>
    <property type="project" value="UniProtKB-KW"/>
</dbReference>
<dbReference type="PANTHER" id="PTHR46332">
    <property type="entry name" value="ASPARTATE BETA-HYDROXYLASE DOMAIN-CONTAINING PROTEIN 2"/>
    <property type="match status" value="1"/>
</dbReference>
<comment type="similarity">
    <text evidence="1">Belongs to the aspartyl/asparaginyl beta-hydroxylase family.</text>
</comment>
<dbReference type="Gene3D" id="2.60.120.330">
    <property type="entry name" value="B-lactam Antibiotic, Isopenicillin N Synthase, Chain"/>
    <property type="match status" value="1"/>
</dbReference>
<protein>
    <recommendedName>
        <fullName evidence="5">Aspartyl/asparaginy/proline hydroxylase domain-containing protein</fullName>
    </recommendedName>
</protein>
<dbReference type="InterPro" id="IPR007803">
    <property type="entry name" value="Asp/Arg/Pro-Hydrxlase"/>
</dbReference>
<evidence type="ECO:0000259" key="5">
    <source>
        <dbReference type="Pfam" id="PF05118"/>
    </source>
</evidence>
<gene>
    <name evidence="6" type="ORF">ACHAXA_000271</name>
</gene>
<evidence type="ECO:0000256" key="2">
    <source>
        <dbReference type="ARBA" id="ARBA00022964"/>
    </source>
</evidence>
<reference evidence="6 7" key="1">
    <citation type="submission" date="2024-10" db="EMBL/GenBank/DDBJ databases">
        <title>Updated reference genomes for cyclostephanoid diatoms.</title>
        <authorList>
            <person name="Roberts W.R."/>
            <person name="Alverson A.J."/>
        </authorList>
    </citation>
    <scope>NUCLEOTIDE SEQUENCE [LARGE SCALE GENOMIC DNA]</scope>
    <source>
        <strain evidence="6 7">AJA228-03</strain>
    </source>
</reference>
<name>A0ABD3SBF3_9STRA</name>
<feature type="region of interest" description="Disordered" evidence="4">
    <location>
        <begin position="226"/>
        <end position="250"/>
    </location>
</feature>
<accession>A0ABD3SBF3</accession>
<comment type="caution">
    <text evidence="6">The sequence shown here is derived from an EMBL/GenBank/DDBJ whole genome shotgun (WGS) entry which is preliminary data.</text>
</comment>
<organism evidence="6 7">
    <name type="scientific">Cyclostephanos tholiformis</name>
    <dbReference type="NCBI Taxonomy" id="382380"/>
    <lineage>
        <taxon>Eukaryota</taxon>
        <taxon>Sar</taxon>
        <taxon>Stramenopiles</taxon>
        <taxon>Ochrophyta</taxon>
        <taxon>Bacillariophyta</taxon>
        <taxon>Coscinodiscophyceae</taxon>
        <taxon>Thalassiosirophycidae</taxon>
        <taxon>Stephanodiscales</taxon>
        <taxon>Stephanodiscaceae</taxon>
        <taxon>Cyclostephanos</taxon>
    </lineage>
</organism>
<evidence type="ECO:0000256" key="3">
    <source>
        <dbReference type="ARBA" id="ARBA00023002"/>
    </source>
</evidence>
<keyword evidence="3" id="KW-0560">Oxidoreductase</keyword>
<dbReference type="InterPro" id="IPR051821">
    <property type="entry name" value="Asp/Asn_beta-hydroxylase"/>
</dbReference>
<dbReference type="InterPro" id="IPR027443">
    <property type="entry name" value="IPNS-like_sf"/>
</dbReference>